<dbReference type="Ensembl" id="ENSSHAT00000033452.1">
    <property type="protein sequence ID" value="ENSSHAP00000025620.1"/>
    <property type="gene ID" value="ENSSHAG00000028465.1"/>
</dbReference>
<proteinExistence type="predicted"/>
<protein>
    <recommendedName>
        <fullName evidence="4">ZW10 interacting kinetochore protein</fullName>
    </recommendedName>
</protein>
<dbReference type="InParanoid" id="A0A7N4NMK8"/>
<evidence type="ECO:0000313" key="3">
    <source>
        <dbReference type="Proteomes" id="UP000007648"/>
    </source>
</evidence>
<dbReference type="GeneTree" id="ENSGT00390000017639"/>
<evidence type="ECO:0000256" key="1">
    <source>
        <dbReference type="SAM" id="MobiDB-lite"/>
    </source>
</evidence>
<dbReference type="Proteomes" id="UP000007648">
    <property type="component" value="Unassembled WGS sequence"/>
</dbReference>
<dbReference type="FunCoup" id="A0A7N4NMK8">
    <property type="interactions" value="917"/>
</dbReference>
<name>A0A7N4NMK8_SARHA</name>
<dbReference type="Pfam" id="PF15556">
    <property type="entry name" value="Zwint"/>
    <property type="match status" value="1"/>
</dbReference>
<organism evidence="2 3">
    <name type="scientific">Sarcophilus harrisii</name>
    <name type="common">Tasmanian devil</name>
    <name type="synonym">Sarcophilus laniarius</name>
    <dbReference type="NCBI Taxonomy" id="9305"/>
    <lineage>
        <taxon>Eukaryota</taxon>
        <taxon>Metazoa</taxon>
        <taxon>Chordata</taxon>
        <taxon>Craniata</taxon>
        <taxon>Vertebrata</taxon>
        <taxon>Euteleostomi</taxon>
        <taxon>Mammalia</taxon>
        <taxon>Metatheria</taxon>
        <taxon>Dasyuromorphia</taxon>
        <taxon>Dasyuridae</taxon>
        <taxon>Sarcophilus</taxon>
    </lineage>
</organism>
<dbReference type="PANTHER" id="PTHR31504">
    <property type="entry name" value="ZW10 INTERACTOR ZWINT"/>
    <property type="match status" value="1"/>
</dbReference>
<feature type="region of interest" description="Disordered" evidence="1">
    <location>
        <begin position="212"/>
        <end position="232"/>
    </location>
</feature>
<reference evidence="2 3" key="1">
    <citation type="journal article" date="2011" name="Proc. Natl. Acad. Sci. U.S.A.">
        <title>Genetic diversity and population structure of the endangered marsupial Sarcophilus harrisii (Tasmanian devil).</title>
        <authorList>
            <person name="Miller W."/>
            <person name="Hayes V.M."/>
            <person name="Ratan A."/>
            <person name="Petersen D.C."/>
            <person name="Wittekindt N.E."/>
            <person name="Miller J."/>
            <person name="Walenz B."/>
            <person name="Knight J."/>
            <person name="Qi J."/>
            <person name="Zhao F."/>
            <person name="Wang Q."/>
            <person name="Bedoya-Reina O.C."/>
            <person name="Katiyar N."/>
            <person name="Tomsho L.P."/>
            <person name="Kasson L.M."/>
            <person name="Hardie R.A."/>
            <person name="Woodbridge P."/>
            <person name="Tindall E.A."/>
            <person name="Bertelsen M.F."/>
            <person name="Dixon D."/>
            <person name="Pyecroft S."/>
            <person name="Helgen K.M."/>
            <person name="Lesk A.M."/>
            <person name="Pringle T.H."/>
            <person name="Patterson N."/>
            <person name="Zhang Y."/>
            <person name="Kreiss A."/>
            <person name="Woods G.M."/>
            <person name="Jones M.E."/>
            <person name="Schuster S.C."/>
        </authorList>
    </citation>
    <scope>NUCLEOTIDE SEQUENCE [LARGE SCALE GENOMIC DNA]</scope>
</reference>
<gene>
    <name evidence="2" type="primary">ZWINT</name>
</gene>
<dbReference type="PANTHER" id="PTHR31504:SF1">
    <property type="entry name" value="ZW10 INTERACTOR"/>
    <property type="match status" value="1"/>
</dbReference>
<feature type="region of interest" description="Disordered" evidence="1">
    <location>
        <begin position="145"/>
        <end position="165"/>
    </location>
</feature>
<keyword evidence="3" id="KW-1185">Reference proteome</keyword>
<feature type="compositionally biased region" description="Basic and acidic residues" evidence="1">
    <location>
        <begin position="145"/>
        <end position="163"/>
    </location>
</feature>
<feature type="compositionally biased region" description="Low complexity" evidence="1">
    <location>
        <begin position="9"/>
        <end position="33"/>
    </location>
</feature>
<reference evidence="2" key="2">
    <citation type="submission" date="2025-08" db="UniProtKB">
        <authorList>
            <consortium name="Ensembl"/>
        </authorList>
    </citation>
    <scope>IDENTIFICATION</scope>
</reference>
<sequence>MASQDVDESPAAAAEASGKALASASAALAAPPAQEEEMPSAMLADFLKDSRKKEKLLWSQLQVADSLQGFLEHMDMPVDPEEDIRAEAGTAQQLWKDLKAEHQKHVEAIETALPRALLQLETGQKKQALLESALREVRDKRQTLQEQKDLAQAEQKHKQEVQRQKLVAEAQAHRERLESANQHLEKMLAIQQERQEDAQRLDTFLGLLEKLHEAEGDGGNGNLSGAPASHPQ</sequence>
<accession>A0A7N4NMK8</accession>
<dbReference type="AlphaFoldDB" id="A0A7N4NMK8"/>
<feature type="region of interest" description="Disordered" evidence="1">
    <location>
        <begin position="1"/>
        <end position="38"/>
    </location>
</feature>
<evidence type="ECO:0000313" key="2">
    <source>
        <dbReference type="Ensembl" id="ENSSHAP00000025620.1"/>
    </source>
</evidence>
<evidence type="ECO:0008006" key="4">
    <source>
        <dbReference type="Google" id="ProtNLM"/>
    </source>
</evidence>
<reference evidence="2" key="3">
    <citation type="submission" date="2025-09" db="UniProtKB">
        <authorList>
            <consortium name="Ensembl"/>
        </authorList>
    </citation>
    <scope>IDENTIFICATION</scope>
</reference>
<dbReference type="InterPro" id="IPR029092">
    <property type="entry name" value="Zwint-1"/>
</dbReference>
<dbReference type="GO" id="GO:0000776">
    <property type="term" value="C:kinetochore"/>
    <property type="evidence" value="ECO:0007669"/>
    <property type="project" value="InterPro"/>
</dbReference>